<comment type="caution">
    <text evidence="9">The sequence shown here is derived from an EMBL/GenBank/DDBJ whole genome shotgun (WGS) entry which is preliminary data.</text>
</comment>
<dbReference type="InterPro" id="IPR005490">
    <property type="entry name" value="LD_TPept_cat_dom"/>
</dbReference>
<sequence>MTSWRTRTASLSFVLAASLAWGPVALAAPPDPGTPVLAAPQDPAGDPDPLVPGVVGAGSAEYPMDTPDQVLPPLQPEGDVPVPEPEEEVDELVEYLPRSAVGAACTAKASTYQRRVERLLGLRVDGKQSAADCRAIRAFQVKEKIKPAAGYAGPVTWARAELLAARKNLDPGRRCPVKTYAVACVDLDRQLMWVRKGKKVTYAVVNVRTGRPGYATRTGWHTVYWRHKDHWSSIYDTPMPYAQFFSGGQAFHAVYGQLATPGGSRGCVNLSYADARRLWGVLRKGDRVYIWGKRPGH</sequence>
<feature type="active site" description="Proton donor/acceptor" evidence="6">
    <location>
        <position position="252"/>
    </location>
</feature>
<evidence type="ECO:0000313" key="9">
    <source>
        <dbReference type="EMBL" id="MFI1715502.1"/>
    </source>
</evidence>
<feature type="active site" description="Nucleophile" evidence="6">
    <location>
        <position position="267"/>
    </location>
</feature>
<comment type="pathway">
    <text evidence="1 6">Cell wall biogenesis; peptidoglycan biosynthesis.</text>
</comment>
<organism evidence="9 10">
    <name type="scientific">Streptomyces litmocidini</name>
    <dbReference type="NCBI Taxonomy" id="67318"/>
    <lineage>
        <taxon>Bacteria</taxon>
        <taxon>Bacillati</taxon>
        <taxon>Actinomycetota</taxon>
        <taxon>Actinomycetes</taxon>
        <taxon>Kitasatosporales</taxon>
        <taxon>Streptomycetaceae</taxon>
        <taxon>Streptomyces</taxon>
    </lineage>
</organism>
<dbReference type="Proteomes" id="UP001611339">
    <property type="component" value="Unassembled WGS sequence"/>
</dbReference>
<dbReference type="PROSITE" id="PS52029">
    <property type="entry name" value="LD_TPASE"/>
    <property type="match status" value="1"/>
</dbReference>
<evidence type="ECO:0000256" key="1">
    <source>
        <dbReference type="ARBA" id="ARBA00004752"/>
    </source>
</evidence>
<keyword evidence="10" id="KW-1185">Reference proteome</keyword>
<dbReference type="InterPro" id="IPR038063">
    <property type="entry name" value="Transpep_catalytic_dom"/>
</dbReference>
<evidence type="ECO:0000256" key="5">
    <source>
        <dbReference type="ARBA" id="ARBA00023316"/>
    </source>
</evidence>
<dbReference type="Gene3D" id="2.40.440.10">
    <property type="entry name" value="L,D-transpeptidase catalytic domain-like"/>
    <property type="match status" value="1"/>
</dbReference>
<dbReference type="CDD" id="cd16913">
    <property type="entry name" value="YkuD_like"/>
    <property type="match status" value="1"/>
</dbReference>
<protein>
    <submittedName>
        <fullName evidence="9">L,D-transpeptidase</fullName>
        <ecNumber evidence="9">2.-.-.-</ecNumber>
    </submittedName>
</protein>
<dbReference type="EMBL" id="JBIRUI010000007">
    <property type="protein sequence ID" value="MFI1715502.1"/>
    <property type="molecule type" value="Genomic_DNA"/>
</dbReference>
<keyword evidence="2 9" id="KW-0808">Transferase</keyword>
<dbReference type="EC" id="2.-.-.-" evidence="9"/>
<evidence type="ECO:0000259" key="8">
    <source>
        <dbReference type="PROSITE" id="PS52029"/>
    </source>
</evidence>
<dbReference type="SUPFAM" id="SSF141523">
    <property type="entry name" value="L,D-transpeptidase catalytic domain-like"/>
    <property type="match status" value="1"/>
</dbReference>
<proteinExistence type="predicted"/>
<reference evidence="9 10" key="1">
    <citation type="submission" date="2024-10" db="EMBL/GenBank/DDBJ databases">
        <title>The Natural Products Discovery Center: Release of the First 8490 Sequenced Strains for Exploring Actinobacteria Biosynthetic Diversity.</title>
        <authorList>
            <person name="Kalkreuter E."/>
            <person name="Kautsar S.A."/>
            <person name="Yang D."/>
            <person name="Bader C.D."/>
            <person name="Teijaro C.N."/>
            <person name="Fluegel L."/>
            <person name="Davis C.M."/>
            <person name="Simpson J.R."/>
            <person name="Lauterbach L."/>
            <person name="Steele A.D."/>
            <person name="Gui C."/>
            <person name="Meng S."/>
            <person name="Li G."/>
            <person name="Viehrig K."/>
            <person name="Ye F."/>
            <person name="Su P."/>
            <person name="Kiefer A.F."/>
            <person name="Nichols A."/>
            <person name="Cepeda A.J."/>
            <person name="Yan W."/>
            <person name="Fan B."/>
            <person name="Jiang Y."/>
            <person name="Adhikari A."/>
            <person name="Zheng C.-J."/>
            <person name="Schuster L."/>
            <person name="Cowan T.M."/>
            <person name="Smanski M.J."/>
            <person name="Chevrette M.G."/>
            <person name="De Carvalho L.P.S."/>
            <person name="Shen B."/>
        </authorList>
    </citation>
    <scope>NUCLEOTIDE SEQUENCE [LARGE SCALE GENOMIC DNA]</scope>
    <source>
        <strain evidence="9 10">NPDC020602</strain>
    </source>
</reference>
<evidence type="ECO:0000256" key="2">
    <source>
        <dbReference type="ARBA" id="ARBA00022679"/>
    </source>
</evidence>
<evidence type="ECO:0000256" key="6">
    <source>
        <dbReference type="PROSITE-ProRule" id="PRU01373"/>
    </source>
</evidence>
<evidence type="ECO:0000256" key="4">
    <source>
        <dbReference type="ARBA" id="ARBA00022984"/>
    </source>
</evidence>
<keyword evidence="4 6" id="KW-0573">Peptidoglycan synthesis</keyword>
<dbReference type="InterPro" id="IPR050979">
    <property type="entry name" value="LD-transpeptidase"/>
</dbReference>
<keyword evidence="5 6" id="KW-0961">Cell wall biogenesis/degradation</keyword>
<feature type="signal peptide" evidence="7">
    <location>
        <begin position="1"/>
        <end position="27"/>
    </location>
</feature>
<keyword evidence="3 6" id="KW-0133">Cell shape</keyword>
<evidence type="ECO:0000256" key="7">
    <source>
        <dbReference type="SAM" id="SignalP"/>
    </source>
</evidence>
<accession>A0ABW7U787</accession>
<name>A0ABW7U787_9ACTN</name>
<dbReference type="RefSeq" id="WP_398710183.1">
    <property type="nucleotide sequence ID" value="NZ_JBIRUI010000007.1"/>
</dbReference>
<evidence type="ECO:0000256" key="3">
    <source>
        <dbReference type="ARBA" id="ARBA00022960"/>
    </source>
</evidence>
<dbReference type="GO" id="GO:0016740">
    <property type="term" value="F:transferase activity"/>
    <property type="evidence" value="ECO:0007669"/>
    <property type="project" value="UniProtKB-KW"/>
</dbReference>
<dbReference type="PANTHER" id="PTHR30582">
    <property type="entry name" value="L,D-TRANSPEPTIDASE"/>
    <property type="match status" value="1"/>
</dbReference>
<feature type="chain" id="PRO_5047228305" evidence="7">
    <location>
        <begin position="28"/>
        <end position="297"/>
    </location>
</feature>
<dbReference type="PANTHER" id="PTHR30582:SF33">
    <property type="entry name" value="EXPORTED PROTEIN"/>
    <property type="match status" value="1"/>
</dbReference>
<evidence type="ECO:0000313" key="10">
    <source>
        <dbReference type="Proteomes" id="UP001611339"/>
    </source>
</evidence>
<feature type="domain" description="L,D-TPase catalytic" evidence="8">
    <location>
        <begin position="180"/>
        <end position="291"/>
    </location>
</feature>
<keyword evidence="7" id="KW-0732">Signal</keyword>
<dbReference type="Pfam" id="PF03734">
    <property type="entry name" value="YkuD"/>
    <property type="match status" value="1"/>
</dbReference>
<gene>
    <name evidence="9" type="ORF">ACH407_18270</name>
</gene>